<dbReference type="RefSeq" id="WP_149266426.1">
    <property type="nucleotide sequence ID" value="NZ_VFJB01000005.1"/>
</dbReference>
<proteinExistence type="predicted"/>
<keyword evidence="2" id="KW-1185">Reference proteome</keyword>
<dbReference type="OrthoDB" id="9971365at2"/>
<gene>
    <name evidence="1" type="ORF">FHQ18_06825</name>
</gene>
<evidence type="ECO:0000313" key="1">
    <source>
        <dbReference type="EMBL" id="KAA0258105.1"/>
    </source>
</evidence>
<evidence type="ECO:0000313" key="2">
    <source>
        <dbReference type="Proteomes" id="UP000322876"/>
    </source>
</evidence>
<comment type="caution">
    <text evidence="1">The sequence shown here is derived from an EMBL/GenBank/DDBJ whole genome shotgun (WGS) entry which is preliminary data.</text>
</comment>
<sequence length="73" mass="8647">MFRSIQSDRKMIMIDEMGEMVFSWNIKKEKWYDFLMIVNHLLNAFKGKDYINAVSFFFNKGKVAGATPLFVEE</sequence>
<dbReference type="AlphaFoldDB" id="A0A5A8F4X0"/>
<accession>A0A5A8F4X0</accession>
<reference evidence="1 2" key="1">
    <citation type="submission" date="2019-06" db="EMBL/GenBank/DDBJ databases">
        <title>Genomic insights into carbon and energy metabolism of Deferribacter autotrophicus revealed new metabolic traits in the phylum Deferribacteres.</title>
        <authorList>
            <person name="Slobodkin A.I."/>
            <person name="Slobodkina G.B."/>
            <person name="Allioux M."/>
            <person name="Alain K."/>
            <person name="Jebbar M."/>
            <person name="Shadrin V."/>
            <person name="Kublanov I.V."/>
            <person name="Toshchakov S.V."/>
            <person name="Bonch-Osmolovskaya E.A."/>
        </authorList>
    </citation>
    <scope>NUCLEOTIDE SEQUENCE [LARGE SCALE GENOMIC DNA]</scope>
    <source>
        <strain evidence="1 2">SL50</strain>
    </source>
</reference>
<dbReference type="EMBL" id="VFJB01000005">
    <property type="protein sequence ID" value="KAA0258105.1"/>
    <property type="molecule type" value="Genomic_DNA"/>
</dbReference>
<dbReference type="Proteomes" id="UP000322876">
    <property type="component" value="Unassembled WGS sequence"/>
</dbReference>
<protein>
    <submittedName>
        <fullName evidence="1">Uncharacterized protein</fullName>
    </submittedName>
</protein>
<name>A0A5A8F4X0_9BACT</name>
<organism evidence="1 2">
    <name type="scientific">Deferribacter autotrophicus</name>
    <dbReference type="NCBI Taxonomy" id="500465"/>
    <lineage>
        <taxon>Bacteria</taxon>
        <taxon>Pseudomonadati</taxon>
        <taxon>Deferribacterota</taxon>
        <taxon>Deferribacteres</taxon>
        <taxon>Deferribacterales</taxon>
        <taxon>Deferribacteraceae</taxon>
        <taxon>Deferribacter</taxon>
    </lineage>
</organism>